<reference evidence="2 3" key="1">
    <citation type="submission" date="2015-10" db="EMBL/GenBank/DDBJ databases">
        <title>Metagenome-Assembled Genomes uncover a global brackish microbiome.</title>
        <authorList>
            <person name="Hugerth L.W."/>
            <person name="Larsson J."/>
            <person name="Alneberg J."/>
            <person name="Lindh M.V."/>
            <person name="Legrand C."/>
            <person name="Pinhassi J."/>
            <person name="Andersson A.F."/>
        </authorList>
    </citation>
    <scope>NUCLEOTIDE SEQUENCE [LARGE SCALE GENOMIC DNA]</scope>
    <source>
        <strain evidence="2">BACL3 MAG-120531-bin86</strain>
    </source>
</reference>
<feature type="domain" description="Glycosyltransferase 2-like" evidence="1">
    <location>
        <begin position="170"/>
        <end position="249"/>
    </location>
</feature>
<dbReference type="PANTHER" id="PTHR43179:SF10">
    <property type="entry name" value="GLYCOSYL TRANSFERASE"/>
    <property type="match status" value="1"/>
</dbReference>
<dbReference type="AlphaFoldDB" id="A0A0R2XI96"/>
<proteinExistence type="predicted"/>
<dbReference type="SUPFAM" id="SSF53448">
    <property type="entry name" value="Nucleotide-diphospho-sugar transferases"/>
    <property type="match status" value="1"/>
</dbReference>
<gene>
    <name evidence="2" type="ORF">ABS26_05635</name>
</gene>
<dbReference type="InterPro" id="IPR001173">
    <property type="entry name" value="Glyco_trans_2-like"/>
</dbReference>
<protein>
    <recommendedName>
        <fullName evidence="1">Glycosyltransferase 2-like domain-containing protein</fullName>
    </recommendedName>
</protein>
<dbReference type="InterPro" id="IPR029044">
    <property type="entry name" value="Nucleotide-diphossugar_trans"/>
</dbReference>
<dbReference type="EMBL" id="LIDH01000470">
    <property type="protein sequence ID" value="KRP36032.1"/>
    <property type="molecule type" value="Genomic_DNA"/>
</dbReference>
<dbReference type="Pfam" id="PF13632">
    <property type="entry name" value="Glyco_trans_2_3"/>
    <property type="match status" value="1"/>
</dbReference>
<comment type="caution">
    <text evidence="2">The sequence shown here is derived from an EMBL/GenBank/DDBJ whole genome shotgun (WGS) entry which is preliminary data.</text>
</comment>
<dbReference type="PANTHER" id="PTHR43179">
    <property type="entry name" value="RHAMNOSYLTRANSFERASE WBBL"/>
    <property type="match status" value="1"/>
</dbReference>
<accession>A0A0R2XI96</accession>
<sequence>MTTPRLSASIVTYQSPPGELLRLLESICVAMEAVRNSEVRGRGVATLVIHLIDNADIPELDVRLLGVDKTRLTLAGITLVLHQGWGNVGYGRGHNRVLSLLDSDFHLVLNTDVEMASTSLIKAIDYLETAPETVLISPAATDFLGNKQHLCKSYPSLFIFWLRGFAPPFVRRKFAKHMAAYERRDLETRPSAKTDNNVASPVEIASGCCMLCRTAALQQVHGFDSDFFLYFEDFDLSLRLGKLGDVVYLPSMRVRHGGGNAATKGGNHQRYFLRSALRFFNKNGWKLF</sequence>
<evidence type="ECO:0000259" key="1">
    <source>
        <dbReference type="Pfam" id="PF13632"/>
    </source>
</evidence>
<evidence type="ECO:0000313" key="3">
    <source>
        <dbReference type="Proteomes" id="UP000052124"/>
    </source>
</evidence>
<dbReference type="Proteomes" id="UP000052124">
    <property type="component" value="Unassembled WGS sequence"/>
</dbReference>
<organism evidence="2 3">
    <name type="scientific">OM182 bacterium BACL3 MAG-120531-bin86</name>
    <dbReference type="NCBI Taxonomy" id="1655628"/>
    <lineage>
        <taxon>Bacteria</taxon>
        <taxon>Pseudomonadati</taxon>
        <taxon>Pseudomonadota</taxon>
        <taxon>Gammaproteobacteria</taxon>
        <taxon>OMG group</taxon>
        <taxon>OM182 clade</taxon>
    </lineage>
</organism>
<dbReference type="Gene3D" id="3.90.550.10">
    <property type="entry name" value="Spore Coat Polysaccharide Biosynthesis Protein SpsA, Chain A"/>
    <property type="match status" value="1"/>
</dbReference>
<name>A0A0R2XI96_9GAMM</name>
<evidence type="ECO:0000313" key="2">
    <source>
        <dbReference type="EMBL" id="KRP36032.1"/>
    </source>
</evidence>